<evidence type="ECO:0000256" key="1">
    <source>
        <dbReference type="SAM" id="Phobius"/>
    </source>
</evidence>
<comment type="caution">
    <text evidence="2">The sequence shown here is derived from an EMBL/GenBank/DDBJ whole genome shotgun (WGS) entry which is preliminary data.</text>
</comment>
<keyword evidence="1" id="KW-1133">Transmembrane helix</keyword>
<reference evidence="2 3" key="1">
    <citation type="submission" date="2018-01" db="EMBL/GenBank/DDBJ databases">
        <title>Whole genome analyses suggest that Burkholderia sensu lato contains two further novel genera in the rhizoxinica-symbiotica group Mycetohabitans gen. nov., and Trinickia gen. nov.: implications for the evolution of diazotrophy and nodulation in the Burkholderiaceae.</title>
        <authorList>
            <person name="Estrada-de los Santos P."/>
            <person name="Palmer M."/>
            <person name="Chavez-Ramirez B."/>
            <person name="Beukes C."/>
            <person name="Steenkamp E.T."/>
            <person name="Hirsch A.M."/>
            <person name="Manyaka P."/>
            <person name="Maluk M."/>
            <person name="Lafos M."/>
            <person name="Crook M."/>
            <person name="Gross E."/>
            <person name="Simon M.F."/>
            <person name="Bueno dos Reis Junior F."/>
            <person name="Poole P.S."/>
            <person name="Venter S.N."/>
            <person name="James E.K."/>
        </authorList>
    </citation>
    <scope>NUCLEOTIDE SEQUENCE [LARGE SCALE GENOMIC DNA]</scope>
    <source>
        <strain evidence="2 3">GP25-8</strain>
    </source>
</reference>
<sequence>MDDVADIVGLLMVLTNVMTGRRVLTALVCRVSHHSHKRIRFWRFVACALRLLKAIVIRRVTRHRRRDVRLGRSAER</sequence>
<keyword evidence="3" id="KW-1185">Reference proteome</keyword>
<dbReference type="Proteomes" id="UP000235347">
    <property type="component" value="Unassembled WGS sequence"/>
</dbReference>
<protein>
    <submittedName>
        <fullName evidence="2">Uncharacterized protein</fullName>
    </submittedName>
</protein>
<keyword evidence="1" id="KW-0472">Membrane</keyword>
<feature type="transmembrane region" description="Helical" evidence="1">
    <location>
        <begin position="41"/>
        <end position="60"/>
    </location>
</feature>
<dbReference type="AlphaFoldDB" id="A0A2N7WFS1"/>
<proteinExistence type="predicted"/>
<dbReference type="EMBL" id="PNYB01000001">
    <property type="protein sequence ID" value="PMS28309.1"/>
    <property type="molecule type" value="Genomic_DNA"/>
</dbReference>
<evidence type="ECO:0000313" key="2">
    <source>
        <dbReference type="EMBL" id="PMS28309.1"/>
    </source>
</evidence>
<evidence type="ECO:0000313" key="3">
    <source>
        <dbReference type="Proteomes" id="UP000235347"/>
    </source>
</evidence>
<accession>A0A2N7WFS1</accession>
<gene>
    <name evidence="2" type="ORF">C0Z19_00875</name>
</gene>
<organism evidence="2 3">
    <name type="scientific">Trinickia soli</name>
    <dbReference type="NCBI Taxonomy" id="380675"/>
    <lineage>
        <taxon>Bacteria</taxon>
        <taxon>Pseudomonadati</taxon>
        <taxon>Pseudomonadota</taxon>
        <taxon>Betaproteobacteria</taxon>
        <taxon>Burkholderiales</taxon>
        <taxon>Burkholderiaceae</taxon>
        <taxon>Trinickia</taxon>
    </lineage>
</organism>
<keyword evidence="1" id="KW-0812">Transmembrane</keyword>
<name>A0A2N7WFS1_9BURK</name>